<dbReference type="Pfam" id="PF23593">
    <property type="entry name" value="HEAT_ATR"/>
    <property type="match status" value="1"/>
</dbReference>
<proteinExistence type="inferred from homology"/>
<keyword evidence="4 13" id="KW-0808">Transferase</keyword>
<dbReference type="GO" id="GO:0005634">
    <property type="term" value="C:nucleus"/>
    <property type="evidence" value="ECO:0007669"/>
    <property type="project" value="UniProtKB-SubCell"/>
</dbReference>
<evidence type="ECO:0000256" key="7">
    <source>
        <dbReference type="ARBA" id="ARBA00022777"/>
    </source>
</evidence>
<dbReference type="Gene3D" id="1.10.1070.11">
    <property type="entry name" value="Phosphatidylinositol 3-/4-kinase, catalytic domain"/>
    <property type="match status" value="1"/>
</dbReference>
<keyword evidence="9 13" id="KW-0539">Nucleus</keyword>
<evidence type="ECO:0000256" key="12">
    <source>
        <dbReference type="ARBA" id="ARBA00048679"/>
    </source>
</evidence>
<evidence type="ECO:0000256" key="8">
    <source>
        <dbReference type="ARBA" id="ARBA00022840"/>
    </source>
</evidence>
<keyword evidence="8 13" id="KW-0067">ATP-binding</keyword>
<evidence type="ECO:0000256" key="3">
    <source>
        <dbReference type="ARBA" id="ARBA00022527"/>
    </source>
</evidence>
<dbReference type="InterPro" id="IPR011009">
    <property type="entry name" value="Kinase-like_dom_sf"/>
</dbReference>
<keyword evidence="17" id="KW-1185">Reference proteome</keyword>
<dbReference type="InterPro" id="IPR003152">
    <property type="entry name" value="FATC_dom"/>
</dbReference>
<keyword evidence="3 13" id="KW-0723">Serine/threonine-protein kinase</keyword>
<dbReference type="GO" id="GO:0005524">
    <property type="term" value="F:ATP binding"/>
    <property type="evidence" value="ECO:0007669"/>
    <property type="project" value="UniProtKB-KW"/>
</dbReference>
<dbReference type="PANTHER" id="PTHR37079">
    <property type="entry name" value="SERINE/THREONINE-PROTEIN KINASE ATM"/>
    <property type="match status" value="1"/>
</dbReference>
<evidence type="ECO:0000256" key="13">
    <source>
        <dbReference type="RuleBase" id="RU365027"/>
    </source>
</evidence>
<dbReference type="PANTHER" id="PTHR37079:SF4">
    <property type="entry name" value="SERINE_THREONINE-PROTEIN KINASE ATM"/>
    <property type="match status" value="1"/>
</dbReference>
<dbReference type="RefSeq" id="XP_035446109.2">
    <property type="nucleotide sequence ID" value="XM_035590216.2"/>
</dbReference>
<dbReference type="InterPro" id="IPR044107">
    <property type="entry name" value="PIKKc_ATM"/>
</dbReference>
<evidence type="ECO:0000256" key="5">
    <source>
        <dbReference type="ARBA" id="ARBA00022741"/>
    </source>
</evidence>
<evidence type="ECO:0000313" key="17">
    <source>
        <dbReference type="Proteomes" id="UP000829999"/>
    </source>
</evidence>
<feature type="domain" description="FAT" evidence="15">
    <location>
        <begin position="1858"/>
        <end position="2345"/>
    </location>
</feature>
<dbReference type="InterPro" id="IPR018936">
    <property type="entry name" value="PI3/4_kinase_CS"/>
</dbReference>
<dbReference type="PROSITE" id="PS51190">
    <property type="entry name" value="FATC"/>
    <property type="match status" value="1"/>
</dbReference>
<organism evidence="17 19">
    <name type="scientific">Spodoptera frugiperda</name>
    <name type="common">Fall armyworm</name>
    <dbReference type="NCBI Taxonomy" id="7108"/>
    <lineage>
        <taxon>Eukaryota</taxon>
        <taxon>Metazoa</taxon>
        <taxon>Ecdysozoa</taxon>
        <taxon>Arthropoda</taxon>
        <taxon>Hexapoda</taxon>
        <taxon>Insecta</taxon>
        <taxon>Pterygota</taxon>
        <taxon>Neoptera</taxon>
        <taxon>Endopterygota</taxon>
        <taxon>Lepidoptera</taxon>
        <taxon>Glossata</taxon>
        <taxon>Ditrysia</taxon>
        <taxon>Noctuoidea</taxon>
        <taxon>Noctuidae</taxon>
        <taxon>Amphipyrinae</taxon>
        <taxon>Spodoptera</taxon>
    </lineage>
</organism>
<feature type="domain" description="FATC" evidence="16">
    <location>
        <begin position="2783"/>
        <end position="2815"/>
    </location>
</feature>
<evidence type="ECO:0000256" key="1">
    <source>
        <dbReference type="ARBA" id="ARBA00004123"/>
    </source>
</evidence>
<reference evidence="18 19" key="1">
    <citation type="submission" date="2025-04" db="UniProtKB">
        <authorList>
            <consortium name="RefSeq"/>
        </authorList>
    </citation>
    <scope>IDENTIFICATION</scope>
    <source>
        <tissue evidence="18 19">Whole larval tissue</tissue>
    </source>
</reference>
<dbReference type="InterPro" id="IPR038980">
    <property type="entry name" value="ATM_plant"/>
</dbReference>
<dbReference type="Pfam" id="PF11640">
    <property type="entry name" value="TAN"/>
    <property type="match status" value="1"/>
</dbReference>
<dbReference type="SMART" id="SM01343">
    <property type="entry name" value="FATC"/>
    <property type="match status" value="1"/>
</dbReference>
<evidence type="ECO:0000256" key="4">
    <source>
        <dbReference type="ARBA" id="ARBA00022679"/>
    </source>
</evidence>
<evidence type="ECO:0000259" key="14">
    <source>
        <dbReference type="PROSITE" id="PS50290"/>
    </source>
</evidence>
<dbReference type="GeneID" id="118273317"/>
<dbReference type="PROSITE" id="PS50290">
    <property type="entry name" value="PI3_4_KINASE_3"/>
    <property type="match status" value="1"/>
</dbReference>
<dbReference type="InterPro" id="IPR000403">
    <property type="entry name" value="PI3/4_kinase_cat_dom"/>
</dbReference>
<dbReference type="PROSITE" id="PS00916">
    <property type="entry name" value="PI3_4_KINASE_2"/>
    <property type="match status" value="1"/>
</dbReference>
<dbReference type="SUPFAM" id="SSF48371">
    <property type="entry name" value="ARM repeat"/>
    <property type="match status" value="1"/>
</dbReference>
<evidence type="ECO:0000259" key="16">
    <source>
        <dbReference type="PROSITE" id="PS51190"/>
    </source>
</evidence>
<evidence type="ECO:0000313" key="20">
    <source>
        <dbReference type="RefSeq" id="XP_050550338.1"/>
    </source>
</evidence>
<keyword evidence="7 13" id="KW-0418">Kinase</keyword>
<dbReference type="InterPro" id="IPR036940">
    <property type="entry name" value="PI3/4_kinase_cat_sf"/>
</dbReference>
<dbReference type="GO" id="GO:0004674">
    <property type="term" value="F:protein serine/threonine kinase activity"/>
    <property type="evidence" value="ECO:0007669"/>
    <property type="project" value="UniProtKB-KW"/>
</dbReference>
<dbReference type="SUPFAM" id="SSF56112">
    <property type="entry name" value="Protein kinase-like (PK-like)"/>
    <property type="match status" value="1"/>
</dbReference>
<dbReference type="FunFam" id="3.30.1010.10:FF:000023">
    <property type="entry name" value="Serine/threonine-protein kinase ATM"/>
    <property type="match status" value="1"/>
</dbReference>
<dbReference type="EC" id="2.7.11.1" evidence="13"/>
<dbReference type="RefSeq" id="XP_050550338.1">
    <property type="nucleotide sequence ID" value="XM_050694381.1"/>
</dbReference>
<evidence type="ECO:0000259" key="15">
    <source>
        <dbReference type="PROSITE" id="PS51189"/>
    </source>
</evidence>
<dbReference type="Proteomes" id="UP000829999">
    <property type="component" value="Chromosome 1"/>
</dbReference>
<dbReference type="SMART" id="SM00146">
    <property type="entry name" value="PI3Kc"/>
    <property type="match status" value="1"/>
</dbReference>
<dbReference type="GO" id="GO:0006281">
    <property type="term" value="P:DNA repair"/>
    <property type="evidence" value="ECO:0007669"/>
    <property type="project" value="InterPro"/>
</dbReference>
<keyword evidence="5 13" id="KW-0547">Nucleotide-binding</keyword>
<dbReference type="RefSeq" id="XP_035446110.2">
    <property type="nucleotide sequence ID" value="XM_035590217.2"/>
</dbReference>
<comment type="subcellular location">
    <subcellularLocation>
        <location evidence="1 13">Nucleus</location>
    </subcellularLocation>
</comment>
<evidence type="ECO:0000256" key="11">
    <source>
        <dbReference type="ARBA" id="ARBA00047899"/>
    </source>
</evidence>
<feature type="domain" description="PI3K/PI4K catalytic" evidence="14">
    <location>
        <begin position="2458"/>
        <end position="2778"/>
    </location>
</feature>
<dbReference type="SMART" id="SM01342">
    <property type="entry name" value="TAN"/>
    <property type="match status" value="1"/>
</dbReference>
<accession>A0A9R0EN28</accession>
<comment type="similarity">
    <text evidence="2 13">Belongs to the PI3/PI4-kinase family. ATM subfamily.</text>
</comment>
<dbReference type="Pfam" id="PF00454">
    <property type="entry name" value="PI3_PI4_kinase"/>
    <property type="match status" value="1"/>
</dbReference>
<dbReference type="OrthoDB" id="381190at2759"/>
<evidence type="ECO:0000256" key="10">
    <source>
        <dbReference type="ARBA" id="ARBA00023306"/>
    </source>
</evidence>
<dbReference type="CDD" id="cd05171">
    <property type="entry name" value="PIKKc_ATM"/>
    <property type="match status" value="1"/>
</dbReference>
<comment type="catalytic activity">
    <reaction evidence="12">
        <text>L-seryl-[protein] + ATP = O-phospho-L-seryl-[protein] + ADP + H(+)</text>
        <dbReference type="Rhea" id="RHEA:17989"/>
        <dbReference type="Rhea" id="RHEA-COMP:9863"/>
        <dbReference type="Rhea" id="RHEA-COMP:11604"/>
        <dbReference type="ChEBI" id="CHEBI:15378"/>
        <dbReference type="ChEBI" id="CHEBI:29999"/>
        <dbReference type="ChEBI" id="CHEBI:30616"/>
        <dbReference type="ChEBI" id="CHEBI:83421"/>
        <dbReference type="ChEBI" id="CHEBI:456216"/>
        <dbReference type="EC" id="2.7.11.1"/>
    </reaction>
</comment>
<protein>
    <recommendedName>
        <fullName evidence="13">non-specific serine/threonine protein kinase</fullName>
        <ecNumber evidence="13">2.7.11.1</ecNumber>
    </recommendedName>
</protein>
<comment type="catalytic activity">
    <reaction evidence="11 13">
        <text>L-threonyl-[protein] + ATP = O-phospho-L-threonyl-[protein] + ADP + H(+)</text>
        <dbReference type="Rhea" id="RHEA:46608"/>
        <dbReference type="Rhea" id="RHEA-COMP:11060"/>
        <dbReference type="Rhea" id="RHEA-COMP:11605"/>
        <dbReference type="ChEBI" id="CHEBI:15378"/>
        <dbReference type="ChEBI" id="CHEBI:30013"/>
        <dbReference type="ChEBI" id="CHEBI:30616"/>
        <dbReference type="ChEBI" id="CHEBI:61977"/>
        <dbReference type="ChEBI" id="CHEBI:456216"/>
        <dbReference type="EC" id="2.7.11.1"/>
    </reaction>
</comment>
<keyword evidence="6 13" id="KW-0227">DNA damage</keyword>
<evidence type="ECO:0000256" key="6">
    <source>
        <dbReference type="ARBA" id="ARBA00022763"/>
    </source>
</evidence>
<gene>
    <name evidence="18 19 20" type="primary">LOC118273317</name>
</gene>
<dbReference type="CTD" id="41839"/>
<evidence type="ECO:0000256" key="2">
    <source>
        <dbReference type="ARBA" id="ARBA00010769"/>
    </source>
</evidence>
<dbReference type="InterPro" id="IPR014009">
    <property type="entry name" value="PIK_FAT"/>
</dbReference>
<dbReference type="Gene3D" id="3.30.1010.10">
    <property type="entry name" value="Phosphatidylinositol 3-kinase Catalytic Subunit, Chain A, domain 4"/>
    <property type="match status" value="1"/>
</dbReference>
<dbReference type="PROSITE" id="PS51189">
    <property type="entry name" value="FAT"/>
    <property type="match status" value="1"/>
</dbReference>
<dbReference type="InterPro" id="IPR021668">
    <property type="entry name" value="TAN"/>
</dbReference>
<keyword evidence="10" id="KW-0131">Cell cycle</keyword>
<name>A0A9R0EN28_SPOFR</name>
<evidence type="ECO:0000256" key="9">
    <source>
        <dbReference type="ARBA" id="ARBA00023242"/>
    </source>
</evidence>
<sequence length="2815" mass="322516">MELELSVKEASNGLKSVRVTERKKNAEILKEFLTRNSVPSLLTDNTLKKRGYTWNNLFDDINEYILKEIEKFETSKTYENTTRPLCTSLLHQCMAGSNKGKAYIKTDKIVEMCLYILKDSRMVRAIGDCYLNLLLKHFLPYEHYLDHVTPATWKELLDVCINACPSNDYKLDTFTKLRLVLLVMKSGKDSCQFVRSLVESLPLIEEYFSNISNDKKVQDVVIEIVTLLLETLSCEYRLTMCQFTEALMPSLLKFYDQNKDQKKKNLFFNFLYLTVILHHPLGRTKNEEGSLANNWELWTKYSNSIMEIICSEVNYWQKNRKINDRIFQQFSHFYNLAASVHYQIFELSQRSDCNENVSKRLKLSINKNKTFGDLVNELQQNHVPWLGIMHVYVEKYATSISMEDYLSLLNALQVLLTNNTSNLEWNTFEQLACLVLKNSSEFINKNAEFKNAAVSLWNSCVRNCTSVTPSHKAIHVTMQHLLHSNVLEYADALHLIKLYLSNDMPITNNSVQTLCDTFHKFYSKCSVDDFRVKCLSWLTFNETPSSFVPEISELLFRLVASENIAFHTIGAAETEFDNLRNILYNNTEKCILFSEFEIQNSIKCLEPVIKYEHIGTVCDIEVQVHEYLRRVLVANNARQLQTETDLVECLKLASISLLYLERLLKYNLKSQNDIECSELCTLLTTTLTRMSISLNSLLESNSQISCKLKPLELLRELLVTDLNPVLSRMLRASIDADLFHTINNILNIEVKFDECDIIIDGDQDDINMNTLKHNCFLLLAAYCTQESEYREELLKLILDENIYNFKYDIPCIFQCIELLIDSKVESPPLGLIFTLMQHICQKMYKNSKVSYQILRVLLKIMDPLCVDSSDMRKNCLIMIKSYLQLCDNMYYPPKVAALIYECVTKIVIMNRQQSMDIGDSFEEACMNKMKSSVHSIRLHCCYLLKLINNFSEDDIDAFAVQLLDIFLTDVSSRKESILKDESANRTATVLHAFVALAQSKQSSTLSVILQVIHLQKLKSLDKHLVTKVLKTILNSVGIKDLQTYLNNNILSLIHFWFTKNNEVKDFPVYLLGFDSMDSFIERHMKWLVSGEILWRQGGNVKNSEVLKKVASKQNKSAEKVLETCFSNLMALCMPYIVSAQYNIDFTDPRNRDAFRKSKNNANKMFQMMGEILENESWSNLFVENVGELLLLVTMHMSDTEEAEQIFQVKLPKRNQELYYPKRIFSAILKYFEHLTDGNVLQYLCKDQTVTIFKILFELWKAVTQENIFELKILALHAYVTFIKNIPLGYPSDAFMCNFVCNSFTQAIKHCSDKREMKAYIDGLNLVLRYLLPEKAPLMQKSLLELLPALIIKKESDYEVQCTAFLNDLVVKMRSYLHDSEDVVDFISSMSQDDDFVRCANPAIFKEKLKTHKMSLNRPSHETLLKLRQFLSCNKEHIRSLYDDFGSKTFSEDCETSIIHQIVQSLCNILKSNHDDKTVVEACNCLSEISSYDLKTLVTVPPADTTHIMAANATRYFMQVVGKALLEVFFDEDPNVTDEIAETMHDLLKFLHVDDIPDLEEVDRDVLKPFASEKQSLLDTVSDSMAFEEYCLSNPDGVFLNTLLTKDNADWLKEVTCTLLQFVHSSTNYVNNLRRVCALKPRLCRKILPALVGLLLQGLTDRHIKAISDHIKKFFNNIWEQTFDEKLENSGDSNFNARTDGTVTHGYKTIIQYMLEIVDFVRIQKKYAQTRPGNAIKRLNFLQLDYDKVAWAAAVVDQNWAAVYYGELWAVFQNDGISPNSPEATSRLAGGDNLQRIFRTCYVSIGEVDAIEGCGTEHLTMENEKRKHLINTGQFTDALLMHDIALSCGGQPDQDLHYGVVKSLHKSGMHHLALSYIKSLPENDQLNDFRYECLAFLGDWSHFVDTRELSEKHKQANCNPNSVVKAFQYACLKSCLNVQTTPEFENKLMVPLNKAKLAVSRLCHNLNMENCQNIYKVLEKLHIFNDIEDYFSVRMNRSEVSELLRQWDVENLPPFIDFKHIEALSSQRVLILEHAAKSYSDKLNEIVSLQIQYAQMALNNRRVQMAQRLLAVAKKCKVSEDVTLVESEIAWAKGHKEIALSLLRNIVTNHTLDAKLAATSLRRYALWMAESKRDNPREIIHKYLQKSLQVLGSENIEVRLKVYYDIAKFADAEYKQVVAYMSSSTYENRVKCLENMKGTASSLGNKSLKSLTKEEGKALLTNRKFKELDEAEIANAQVEKDNFLQLAMRYYLLSLKQCDENNLSVFRVISLWLANQDFEFDAGKEKFEDLLNMIPSWKFVTVLPQLTPRLTDEDTPFITILKNIIIRCAVDHPHHTLPILFGIKNSDKDNVILNASGRGAASGRGREQQPRVLAAQALVHGLRTRSEQLNVMITQMEKMCDAIISFANYVPTSKQKKQSIPSAENIHKLRSLRSVAVPTVTLPIDKHCNYRDIPTLHAFDNYFELVGGVNCPKKINCKDENGKNNIILIKGGDDLKQDAVMQQVFTIVNTLLEKNPVTNKNKLLIRTYKVVPMSRLSGVLEWCEGTIPMGMYLVGLEKNSGAHARYRPQDISCDAARSKMIESANDSHESKLNVYNKIMQSFKPVFHYFFTEQYLDPVTWYERRLAYTKSVATSSMVGYILGLGDRHVYNILIDRRTAEVVHIDLGIAFDQGKTLRTPETVPFRLTRDIIAGFGCSGTEGIFRRCCEKTMQLLRDNQETLLTILEVLLCDPLYSWSVKTAQQNAPTSSRNTSAVCDTGTPSGLAKRALLVVTSKLSGTEDGVAGGVAVAGQVARLLHIATDPFNLCRLFHGWQPYL</sequence>
<dbReference type="Pfam" id="PF02260">
    <property type="entry name" value="FATC"/>
    <property type="match status" value="1"/>
</dbReference>
<evidence type="ECO:0000313" key="19">
    <source>
        <dbReference type="RefSeq" id="XP_035446110.2"/>
    </source>
</evidence>
<evidence type="ECO:0000313" key="18">
    <source>
        <dbReference type="RefSeq" id="XP_035446109.2"/>
    </source>
</evidence>
<dbReference type="InterPro" id="IPR057564">
    <property type="entry name" value="HEAT_ATR"/>
</dbReference>
<dbReference type="InterPro" id="IPR016024">
    <property type="entry name" value="ARM-type_fold"/>
</dbReference>